<evidence type="ECO:0000256" key="1">
    <source>
        <dbReference type="RuleBase" id="RU000383"/>
    </source>
</evidence>
<dbReference type="PANTHER" id="PTHR10026">
    <property type="entry name" value="CYCLIN"/>
    <property type="match status" value="1"/>
</dbReference>
<dbReference type="AlphaFoldDB" id="A0A7S3V5W6"/>
<keyword evidence="1" id="KW-0195">Cyclin</keyword>
<dbReference type="Pfam" id="PF00134">
    <property type="entry name" value="Cyclin_N"/>
    <property type="match status" value="1"/>
</dbReference>
<reference evidence="4" key="1">
    <citation type="submission" date="2021-01" db="EMBL/GenBank/DDBJ databases">
        <authorList>
            <person name="Corre E."/>
            <person name="Pelletier E."/>
            <person name="Niang G."/>
            <person name="Scheremetjew M."/>
            <person name="Finn R."/>
            <person name="Kale V."/>
            <person name="Holt S."/>
            <person name="Cochrane G."/>
            <person name="Meng A."/>
            <person name="Brown T."/>
            <person name="Cohen L."/>
        </authorList>
    </citation>
    <scope>NUCLEOTIDE SEQUENCE</scope>
    <source>
        <strain evidence="4">MM31A-1</strain>
    </source>
</reference>
<protein>
    <recommendedName>
        <fullName evidence="3">Cyclin-like domain-containing protein</fullName>
    </recommendedName>
</protein>
<organism evidence="4">
    <name type="scientific">Chaetoceros debilis</name>
    <dbReference type="NCBI Taxonomy" id="122233"/>
    <lineage>
        <taxon>Eukaryota</taxon>
        <taxon>Sar</taxon>
        <taxon>Stramenopiles</taxon>
        <taxon>Ochrophyta</taxon>
        <taxon>Bacillariophyta</taxon>
        <taxon>Coscinodiscophyceae</taxon>
        <taxon>Chaetocerotophycidae</taxon>
        <taxon>Chaetocerotales</taxon>
        <taxon>Chaetocerotaceae</taxon>
        <taxon>Chaetoceros</taxon>
    </lineage>
</organism>
<dbReference type="SUPFAM" id="SSF47954">
    <property type="entry name" value="Cyclin-like"/>
    <property type="match status" value="2"/>
</dbReference>
<dbReference type="Gene3D" id="1.10.472.10">
    <property type="entry name" value="Cyclin-like"/>
    <property type="match status" value="2"/>
</dbReference>
<accession>A0A7S3V5W6</accession>
<gene>
    <name evidence="4" type="ORF">CDEB00056_LOCUS3488</name>
</gene>
<evidence type="ECO:0000256" key="2">
    <source>
        <dbReference type="SAM" id="MobiDB-lite"/>
    </source>
</evidence>
<dbReference type="InterPro" id="IPR036915">
    <property type="entry name" value="Cyclin-like_sf"/>
</dbReference>
<dbReference type="PIRSF" id="PIRSF036580">
    <property type="entry name" value="Cyclin_L"/>
    <property type="match status" value="1"/>
</dbReference>
<feature type="domain" description="Cyclin-like" evidence="3">
    <location>
        <begin position="211"/>
        <end position="298"/>
    </location>
</feature>
<feature type="region of interest" description="Disordered" evidence="2">
    <location>
        <begin position="1"/>
        <end position="28"/>
    </location>
</feature>
<dbReference type="CDD" id="cd20533">
    <property type="entry name" value="CYCLIN_CCNL_rpt2"/>
    <property type="match status" value="1"/>
</dbReference>
<dbReference type="SMART" id="SM00385">
    <property type="entry name" value="CYCLIN"/>
    <property type="match status" value="2"/>
</dbReference>
<dbReference type="EMBL" id="HBIO01005001">
    <property type="protein sequence ID" value="CAE0458647.1"/>
    <property type="molecule type" value="Transcribed_RNA"/>
</dbReference>
<dbReference type="InterPro" id="IPR013763">
    <property type="entry name" value="Cyclin-like_dom"/>
</dbReference>
<evidence type="ECO:0000313" key="4">
    <source>
        <dbReference type="EMBL" id="CAE0458647.1"/>
    </source>
</evidence>
<dbReference type="GO" id="GO:0016538">
    <property type="term" value="F:cyclin-dependent protein serine/threonine kinase regulator activity"/>
    <property type="evidence" value="ECO:0007669"/>
    <property type="project" value="InterPro"/>
</dbReference>
<comment type="similarity">
    <text evidence="1">Belongs to the cyclin family.</text>
</comment>
<dbReference type="InterPro" id="IPR006671">
    <property type="entry name" value="Cyclin_N"/>
</dbReference>
<proteinExistence type="inferred from homology"/>
<dbReference type="InterPro" id="IPR043198">
    <property type="entry name" value="Cyclin/Ssn8"/>
</dbReference>
<evidence type="ECO:0000259" key="3">
    <source>
        <dbReference type="SMART" id="SM00385"/>
    </source>
</evidence>
<sequence length="337" mass="38815">MMGPHSVVDRKVHQTVPRPENGETTSSSHLPIETEFLHRINGTSIIFQATKLLRLSPSVYATSTSIFHRFYHRCSLIKYDVWSISLASVLLACKTEEEVRRIREIILVFVHVYRRMRLGAGSDDVRSSINSDKQKSSGIKLKFISIKRSPLLEEKPISLEEKQNILRYIRPLPQMGQLYREWEETIMEMENVILRELGFMLHWITESHPHVFLLYFIKVLNVKNHKVVGQIAWNYCNDSCRIDLCVRYSSELIACAAIYLACIEQDISLPMVPRPWWHAFVGGNNDDELSTICNAMLALGDYDCVEGYKWATEGYVVSLVEDGSFCDPGSYIWNAFD</sequence>
<name>A0A7S3V5W6_9STRA</name>
<feature type="domain" description="Cyclin-like" evidence="3">
    <location>
        <begin position="44"/>
        <end position="195"/>
    </location>
</feature>
<dbReference type="GO" id="GO:0006357">
    <property type="term" value="P:regulation of transcription by RNA polymerase II"/>
    <property type="evidence" value="ECO:0007669"/>
    <property type="project" value="InterPro"/>
</dbReference>